<feature type="non-terminal residue" evidence="1">
    <location>
        <position position="61"/>
    </location>
</feature>
<organism evidence="1">
    <name type="scientific">Nicotiana tabacum</name>
    <name type="common">Common tobacco</name>
    <dbReference type="NCBI Taxonomy" id="4097"/>
    <lineage>
        <taxon>Eukaryota</taxon>
        <taxon>Viridiplantae</taxon>
        <taxon>Streptophyta</taxon>
        <taxon>Embryophyta</taxon>
        <taxon>Tracheophyta</taxon>
        <taxon>Spermatophyta</taxon>
        <taxon>Magnoliopsida</taxon>
        <taxon>eudicotyledons</taxon>
        <taxon>Gunneridae</taxon>
        <taxon>Pentapetalae</taxon>
        <taxon>asterids</taxon>
        <taxon>lamiids</taxon>
        <taxon>Solanales</taxon>
        <taxon>Solanaceae</taxon>
        <taxon>Nicotianoideae</taxon>
        <taxon>Nicotianeae</taxon>
        <taxon>Nicotiana</taxon>
    </lineage>
</organism>
<dbReference type="InterPro" id="IPR037176">
    <property type="entry name" value="Osmotin/thaumatin-like_sf"/>
</dbReference>
<keyword id="KW-0903">Direct protein sequencing</keyword>
<sequence length="61" mass="6745">MSREGHRWHPWMSFGPTKPGPGKYHVIQASGVFEVHNNAPYTVWAAATPVGGGKRLERSQS</sequence>
<name>Q7M1L3_TOBAC</name>
<protein>
    <submittedName>
        <fullName evidence="1">Antiviral protein gp22</fullName>
    </submittedName>
</protein>
<proteinExistence type="evidence at protein level"/>
<dbReference type="PIR" id="A34881">
    <property type="entry name" value="A34881"/>
</dbReference>
<dbReference type="SUPFAM" id="SSF49870">
    <property type="entry name" value="Osmotin, thaumatin-like protein"/>
    <property type="match status" value="1"/>
</dbReference>
<dbReference type="AlphaFoldDB" id="Q7M1L3"/>
<accession>Q7M1L3</accession>
<evidence type="ECO:0000313" key="1">
    <source>
        <dbReference type="PIR" id="A34881"/>
    </source>
</evidence>
<reference evidence="1" key="1">
    <citation type="journal article" date="1990" name="Proc. Natl. Acad. Sci. U.S.A.">
        <title>Two antiviral proteins from tobacco: purification and characterization by monoclonal antibodies to human beta-interferon.</title>
        <authorList>
            <person name="Edelbaum O."/>
            <person name="Ilan N."/>
            <person name="Grafi G."/>
            <person name="Sher N."/>
            <person name="Stram Y."/>
            <person name="Novick D."/>
            <person name="Tal N."/>
            <person name="Sela I."/>
            <person name="Rubinstein M."/>
        </authorList>
    </citation>
    <scope>PROTEIN SEQUENCE</scope>
</reference>